<dbReference type="RefSeq" id="WP_380537473.1">
    <property type="nucleotide sequence ID" value="NZ_JBHFAB010000013.1"/>
</dbReference>
<name>A0ABV6VY32_9ACTN</name>
<reference evidence="1 2" key="1">
    <citation type="submission" date="2024-09" db="EMBL/GenBank/DDBJ databases">
        <authorList>
            <person name="Lee S.D."/>
        </authorList>
    </citation>
    <scope>NUCLEOTIDE SEQUENCE [LARGE SCALE GENOMIC DNA]</scope>
    <source>
        <strain evidence="1 2">N8-3</strain>
    </source>
</reference>
<accession>A0ABV6VY32</accession>
<proteinExistence type="predicted"/>
<comment type="caution">
    <text evidence="1">The sequence shown here is derived from an EMBL/GenBank/DDBJ whole genome shotgun (WGS) entry which is preliminary data.</text>
</comment>
<evidence type="ECO:0000313" key="2">
    <source>
        <dbReference type="Proteomes" id="UP001592531"/>
    </source>
</evidence>
<evidence type="ECO:0008006" key="3">
    <source>
        <dbReference type="Google" id="ProtNLM"/>
    </source>
</evidence>
<gene>
    <name evidence="1" type="ORF">ACEZDE_18865</name>
</gene>
<dbReference type="Proteomes" id="UP001592531">
    <property type="component" value="Unassembled WGS sequence"/>
</dbReference>
<organism evidence="1 2">
    <name type="scientific">Streptacidiphilus cavernicola</name>
    <dbReference type="NCBI Taxonomy" id="3342716"/>
    <lineage>
        <taxon>Bacteria</taxon>
        <taxon>Bacillati</taxon>
        <taxon>Actinomycetota</taxon>
        <taxon>Actinomycetes</taxon>
        <taxon>Kitasatosporales</taxon>
        <taxon>Streptomycetaceae</taxon>
        <taxon>Streptacidiphilus</taxon>
    </lineage>
</organism>
<evidence type="ECO:0000313" key="1">
    <source>
        <dbReference type="EMBL" id="MFC1418677.1"/>
    </source>
</evidence>
<dbReference type="EMBL" id="JBHFAB010000013">
    <property type="protein sequence ID" value="MFC1418677.1"/>
    <property type="molecule type" value="Genomic_DNA"/>
</dbReference>
<keyword evidence="2" id="KW-1185">Reference proteome</keyword>
<sequence length="75" mass="8530">MATKKHFIRLSREFDTREDAIAWFESLRRTGRIEPDTALYAPDALDKNNGADPKELLVRRAGDRPYGRLDTPIGG</sequence>
<protein>
    <recommendedName>
        <fullName evidence="3">PH domain-containing protein</fullName>
    </recommendedName>
</protein>